<evidence type="ECO:0000313" key="4">
    <source>
        <dbReference type="Proteomes" id="UP000316639"/>
    </source>
</evidence>
<name>A0A563F3L5_9PSEU</name>
<dbReference type="PRINTS" id="PR00364">
    <property type="entry name" value="DISEASERSIST"/>
</dbReference>
<dbReference type="InterPro" id="IPR036388">
    <property type="entry name" value="WH-like_DNA-bd_sf"/>
</dbReference>
<dbReference type="Gene3D" id="1.10.10.10">
    <property type="entry name" value="Winged helix-like DNA-binding domain superfamily/Winged helix DNA-binding domain"/>
    <property type="match status" value="1"/>
</dbReference>
<dbReference type="Pfam" id="PF03704">
    <property type="entry name" value="BTAD"/>
    <property type="match status" value="1"/>
</dbReference>
<proteinExistence type="predicted"/>
<dbReference type="Gene3D" id="3.40.50.300">
    <property type="entry name" value="P-loop containing nucleotide triphosphate hydrolases"/>
    <property type="match status" value="1"/>
</dbReference>
<gene>
    <name evidence="3" type="ORF">FKR81_02080</name>
</gene>
<protein>
    <recommendedName>
        <fullName evidence="2">Bacterial transcriptional activator domain-containing protein</fullName>
    </recommendedName>
</protein>
<dbReference type="AlphaFoldDB" id="A0A563F3L5"/>
<dbReference type="GO" id="GO:0043531">
    <property type="term" value="F:ADP binding"/>
    <property type="evidence" value="ECO:0007669"/>
    <property type="project" value="InterPro"/>
</dbReference>
<evidence type="ECO:0000259" key="2">
    <source>
        <dbReference type="SMART" id="SM01043"/>
    </source>
</evidence>
<dbReference type="InterPro" id="IPR019734">
    <property type="entry name" value="TPR_rpt"/>
</dbReference>
<evidence type="ECO:0000313" key="3">
    <source>
        <dbReference type="EMBL" id="TWP54358.1"/>
    </source>
</evidence>
<accession>A0A563F3L5</accession>
<dbReference type="PROSITE" id="PS50005">
    <property type="entry name" value="TPR"/>
    <property type="match status" value="1"/>
</dbReference>
<dbReference type="Proteomes" id="UP000316639">
    <property type="component" value="Unassembled WGS sequence"/>
</dbReference>
<dbReference type="InterPro" id="IPR005158">
    <property type="entry name" value="BTAD"/>
</dbReference>
<feature type="domain" description="Bacterial transcriptional activator" evidence="2">
    <location>
        <begin position="73"/>
        <end position="219"/>
    </location>
</feature>
<keyword evidence="4" id="KW-1185">Reference proteome</keyword>
<organism evidence="3 4">
    <name type="scientific">Lentzea tibetensis</name>
    <dbReference type="NCBI Taxonomy" id="2591470"/>
    <lineage>
        <taxon>Bacteria</taxon>
        <taxon>Bacillati</taxon>
        <taxon>Actinomycetota</taxon>
        <taxon>Actinomycetes</taxon>
        <taxon>Pseudonocardiales</taxon>
        <taxon>Pseudonocardiaceae</taxon>
        <taxon>Lentzea</taxon>
    </lineage>
</organism>
<dbReference type="SUPFAM" id="SSF52540">
    <property type="entry name" value="P-loop containing nucleoside triphosphate hydrolases"/>
    <property type="match status" value="1"/>
</dbReference>
<sequence length="951" mass="104852">MLAALLVRPGLAATSAELVDWVWGADDDLPKNPKGALHLYSSRLRQVLENLPDQVELIVANGTYRLDVDRKTIDYFQFKARLERARDLARRGDHQQALDSVRNAFAVWRHQRPLDDLRSDLAEAWRRRAVVNVQVPALDLLCGEYLVLGECDAVLAELDDFAFDLFAHPALLKRRLEALHRLSRTGEATELFLQAHKAFRSDFDDVCARDLREFHERLSEHGVAPVQPPAAPVGVLMPRQLPPDVRSFVGHDAAFAALDEVAVRPCVALIDGTGGVGKTAFVVHWAHTRTERFPGGVLFADMQGFSNGSIVDAGIVVDGFLQALGVPPDRIANLEHRAARLQSLLSGRDVLAVLDNVRNTNHVQSLLPLLSSCVVLVTSRSHLSGLAARLAVHRVPIRPLESNDARRLLLESIGDGRRDRRELTELANVCDGLPLVLKVLANHIAARPAVLLSAFLRQFEDRSLLDLGALGDAGPYGPKAVFTQSLRALNPEVGFVFRMIGLHPGPDVTVSVAAALTALPLRRVEAALDALVEANLLQQSGALDRFRFHDLLREFAVALNEDPAERAAVERRMVDFYLRTAENADVRVFSTLVRVPTPDGAEKVGALRFSDEESAQRWCVSERHNVLAVVRFAAEAGYGKHAAQIPQLVGQTLVRRGRLDDALTLLHAGLAAQDEDEIPVLQHSIGFTYLQRQQYGLAEHFVHAAHIGFARRGYEKGIAGCLHTGARILVETGNLALGIDSHERALAAVRRIDEPGLETAFLFRAGEAYQRSMDYARAASYYGQALALAREQQDADAEAKVLYLFGSLSFVRERTAEARDYVTAALAKQAQLYSIGDAGRSCVLLAEIELDAKRFREAKWTARTALRLCVRTGDLLGEATALHVLGRVLRLRPPLDGAIEAFERARAIFVDLLNRERAARISVELEELQVDPGMPGTRCGSPVIERDWRIL</sequence>
<dbReference type="SMART" id="SM01043">
    <property type="entry name" value="BTAD"/>
    <property type="match status" value="1"/>
</dbReference>
<dbReference type="PANTHER" id="PTHR47691">
    <property type="entry name" value="REGULATOR-RELATED"/>
    <property type="match status" value="1"/>
</dbReference>
<keyword evidence="1" id="KW-0802">TPR repeat</keyword>
<dbReference type="InterPro" id="IPR027417">
    <property type="entry name" value="P-loop_NTPase"/>
</dbReference>
<dbReference type="EMBL" id="VOBR01000001">
    <property type="protein sequence ID" value="TWP54358.1"/>
    <property type="molecule type" value="Genomic_DNA"/>
</dbReference>
<feature type="repeat" description="TPR" evidence="1">
    <location>
        <begin position="759"/>
        <end position="792"/>
    </location>
</feature>
<reference evidence="3 4" key="1">
    <citation type="submission" date="2019-07" db="EMBL/GenBank/DDBJ databases">
        <title>Lentzea xizangensis sp. nov., isolated from Qinghai-Tibetan Plateau Soils.</title>
        <authorList>
            <person name="Huang J."/>
        </authorList>
    </citation>
    <scope>NUCLEOTIDE SEQUENCE [LARGE SCALE GENOMIC DNA]</scope>
    <source>
        <strain evidence="3 4">FXJ1.1311</strain>
    </source>
</reference>
<comment type="caution">
    <text evidence="3">The sequence shown here is derived from an EMBL/GenBank/DDBJ whole genome shotgun (WGS) entry which is preliminary data.</text>
</comment>
<dbReference type="InterPro" id="IPR011990">
    <property type="entry name" value="TPR-like_helical_dom_sf"/>
</dbReference>
<dbReference type="SUPFAM" id="SSF48452">
    <property type="entry name" value="TPR-like"/>
    <property type="match status" value="2"/>
</dbReference>
<dbReference type="Gene3D" id="1.25.40.10">
    <property type="entry name" value="Tetratricopeptide repeat domain"/>
    <property type="match status" value="3"/>
</dbReference>
<evidence type="ECO:0000256" key="1">
    <source>
        <dbReference type="PROSITE-ProRule" id="PRU00339"/>
    </source>
</evidence>
<dbReference type="SMART" id="SM00028">
    <property type="entry name" value="TPR"/>
    <property type="match status" value="6"/>
</dbReference>
<dbReference type="PANTHER" id="PTHR47691:SF3">
    <property type="entry name" value="HTH-TYPE TRANSCRIPTIONAL REGULATOR RV0890C-RELATED"/>
    <property type="match status" value="1"/>
</dbReference>